<dbReference type="GO" id="GO:0005886">
    <property type="term" value="C:plasma membrane"/>
    <property type="evidence" value="ECO:0007669"/>
    <property type="project" value="UniProtKB-ARBA"/>
</dbReference>
<feature type="disulfide bond" evidence="9">
    <location>
        <begin position="396"/>
        <end position="420"/>
    </location>
</feature>
<dbReference type="OMA" id="CPDEKCV"/>
<evidence type="ECO:0000256" key="12">
    <source>
        <dbReference type="SAM" id="SignalP"/>
    </source>
</evidence>
<feature type="disulfide bond" evidence="7">
    <location>
        <begin position="508"/>
        <end position="528"/>
    </location>
</feature>
<keyword evidence="3 11" id="KW-1133">Transmembrane helix</keyword>
<gene>
    <name evidence="17" type="primary">Meltrin</name>
</gene>
<evidence type="ECO:0000313" key="16">
    <source>
        <dbReference type="Proteomes" id="UP001652626"/>
    </source>
</evidence>
<evidence type="ECO:0000259" key="13">
    <source>
        <dbReference type="PROSITE" id="PS50026"/>
    </source>
</evidence>
<dbReference type="Pfam" id="PF08516">
    <property type="entry name" value="ADAM_CR"/>
    <property type="match status" value="1"/>
</dbReference>
<dbReference type="InterPro" id="IPR006586">
    <property type="entry name" value="ADAM_Cys-rich"/>
</dbReference>
<keyword evidence="6 8" id="KW-1015">Disulfide bond</keyword>
<dbReference type="PROSITE" id="PS50214">
    <property type="entry name" value="DISINTEGRIN_2"/>
    <property type="match status" value="1"/>
</dbReference>
<keyword evidence="2 11" id="KW-0812">Transmembrane</keyword>
<dbReference type="CDD" id="cd04269">
    <property type="entry name" value="ZnMc_adamalysin_II_like"/>
    <property type="match status" value="1"/>
</dbReference>
<evidence type="ECO:0000256" key="1">
    <source>
        <dbReference type="ARBA" id="ARBA00004167"/>
    </source>
</evidence>
<feature type="binding site" evidence="9">
    <location>
        <position position="384"/>
    </location>
    <ligand>
        <name>Zn(2+)</name>
        <dbReference type="ChEBI" id="CHEBI:29105"/>
        <note>catalytic</note>
    </ligand>
</feature>
<evidence type="ECO:0000259" key="14">
    <source>
        <dbReference type="PROSITE" id="PS50214"/>
    </source>
</evidence>
<feature type="compositionally biased region" description="Polar residues" evidence="10">
    <location>
        <begin position="1531"/>
        <end position="1560"/>
    </location>
</feature>
<feature type="compositionally biased region" description="Polar residues" evidence="10">
    <location>
        <begin position="810"/>
        <end position="827"/>
    </location>
</feature>
<feature type="region of interest" description="Disordered" evidence="10">
    <location>
        <begin position="1484"/>
        <end position="1507"/>
    </location>
</feature>
<feature type="active site" evidence="9">
    <location>
        <position position="381"/>
    </location>
</feature>
<dbReference type="InterPro" id="IPR001762">
    <property type="entry name" value="Disintegrin_dom"/>
</dbReference>
<evidence type="ECO:0000256" key="4">
    <source>
        <dbReference type="ARBA" id="ARBA00023049"/>
    </source>
</evidence>
<reference evidence="17" key="1">
    <citation type="submission" date="2025-08" db="UniProtKB">
        <authorList>
            <consortium name="RefSeq"/>
        </authorList>
    </citation>
    <scope>IDENTIFICATION</scope>
    <source>
        <tissue evidence="17">Whole body</tissue>
    </source>
</reference>
<evidence type="ECO:0000256" key="10">
    <source>
        <dbReference type="SAM" id="MobiDB-lite"/>
    </source>
</evidence>
<keyword evidence="5 11" id="KW-0472">Membrane</keyword>
<dbReference type="InterPro" id="IPR002870">
    <property type="entry name" value="Peptidase_M12B_N"/>
</dbReference>
<protein>
    <submittedName>
        <fullName evidence="17">Disintegrin and metalloproteinase domain-containing protein 22</fullName>
    </submittedName>
</protein>
<evidence type="ECO:0000313" key="17">
    <source>
        <dbReference type="RefSeq" id="XP_026498729.2"/>
    </source>
</evidence>
<keyword evidence="4 17" id="KW-0645">Protease</keyword>
<feature type="compositionally biased region" description="Basic and acidic residues" evidence="10">
    <location>
        <begin position="1290"/>
        <end position="1304"/>
    </location>
</feature>
<evidence type="ECO:0000259" key="15">
    <source>
        <dbReference type="PROSITE" id="PS50215"/>
    </source>
</evidence>
<dbReference type="GeneID" id="113402644"/>
<feature type="disulfide bond" evidence="9">
    <location>
        <begin position="398"/>
        <end position="403"/>
    </location>
</feature>
<evidence type="ECO:0000256" key="11">
    <source>
        <dbReference type="SAM" id="Phobius"/>
    </source>
</evidence>
<feature type="region of interest" description="Disordered" evidence="10">
    <location>
        <begin position="991"/>
        <end position="1031"/>
    </location>
</feature>
<feature type="binding site" evidence="9">
    <location>
        <position position="390"/>
    </location>
    <ligand>
        <name>Zn(2+)</name>
        <dbReference type="ChEBI" id="CHEBI:29105"/>
        <note>catalytic</note>
    </ligand>
</feature>
<keyword evidence="16" id="KW-1185">Reference proteome</keyword>
<dbReference type="RefSeq" id="XP_026498729.2">
    <property type="nucleotide sequence ID" value="XM_026642944.2"/>
</dbReference>
<feature type="signal peptide" evidence="12">
    <location>
        <begin position="1"/>
        <end position="38"/>
    </location>
</feature>
<dbReference type="Pfam" id="PF00200">
    <property type="entry name" value="Disintegrin"/>
    <property type="match status" value="1"/>
</dbReference>
<dbReference type="PANTHER" id="PTHR11905">
    <property type="entry name" value="ADAM A DISINTEGRIN AND METALLOPROTEASE DOMAIN"/>
    <property type="match status" value="1"/>
</dbReference>
<dbReference type="Gene3D" id="4.10.70.10">
    <property type="entry name" value="Disintegrin domain"/>
    <property type="match status" value="1"/>
</dbReference>
<dbReference type="PROSITE" id="PS50026">
    <property type="entry name" value="EGF_3"/>
    <property type="match status" value="1"/>
</dbReference>
<feature type="compositionally biased region" description="Basic and acidic residues" evidence="10">
    <location>
        <begin position="873"/>
        <end position="882"/>
    </location>
</feature>
<organism evidence="16 17">
    <name type="scientific">Vanessa tameamea</name>
    <name type="common">Kamehameha butterfly</name>
    <dbReference type="NCBI Taxonomy" id="334116"/>
    <lineage>
        <taxon>Eukaryota</taxon>
        <taxon>Metazoa</taxon>
        <taxon>Ecdysozoa</taxon>
        <taxon>Arthropoda</taxon>
        <taxon>Hexapoda</taxon>
        <taxon>Insecta</taxon>
        <taxon>Pterygota</taxon>
        <taxon>Neoptera</taxon>
        <taxon>Endopterygota</taxon>
        <taxon>Lepidoptera</taxon>
        <taxon>Glossata</taxon>
        <taxon>Ditrysia</taxon>
        <taxon>Papilionoidea</taxon>
        <taxon>Nymphalidae</taxon>
        <taxon>Nymphalinae</taxon>
        <taxon>Vanessa</taxon>
    </lineage>
</organism>
<feature type="compositionally biased region" description="Low complexity" evidence="10">
    <location>
        <begin position="828"/>
        <end position="837"/>
    </location>
</feature>
<dbReference type="InterPro" id="IPR034027">
    <property type="entry name" value="Reprolysin_adamalysin"/>
</dbReference>
<dbReference type="Pfam" id="PF07974">
    <property type="entry name" value="EGF_2"/>
    <property type="match status" value="1"/>
</dbReference>
<keyword evidence="9" id="KW-0479">Metal-binding</keyword>
<keyword evidence="9" id="KW-0862">Zinc</keyword>
<dbReference type="Gene3D" id="3.40.390.10">
    <property type="entry name" value="Collagenase (Catalytic Domain)"/>
    <property type="match status" value="1"/>
</dbReference>
<feature type="region of interest" description="Disordered" evidence="10">
    <location>
        <begin position="1434"/>
        <end position="1468"/>
    </location>
</feature>
<feature type="transmembrane region" description="Helical" evidence="11">
    <location>
        <begin position="748"/>
        <end position="770"/>
    </location>
</feature>
<sequence length="1575" mass="173242">MPQKTFSDKMFKCNSFNVLCWLVFHLILLALTKDSADAQVIRSPAPEFSRHRVVRPVVHQARTKREITSTGHTEGMHHPELTMTINIDGVEHVLDLRLNQDLVAGDHVISYQKDGKTVLHKPKIEELDICQYSGTVRGKKGSWVAVSTCHGVRGVIHDGKQMRYIEPQGNEIDSQHYIYDHSDLEADFHCGYSGGVTNNTNYDPELMKEYQNEKSKETSRIHRYKRNIDDTELRGPFNANKLSRYVELVLVADNREFRANGESINTIHRQLKDVANIINSVYAPLNIFIALVGVVVWTERDEIILEEDGDKTLTHFLHYRRNRLLYTIPNDNAHLLTRQKFKDGVVGKALKGPICTYQFSGGVATNHSEVIGLVATTIAHEMGHNFGMEHDTEADCSCPDEKCIMSPSSTSVTPTHWSSCSLRSLALSFERGMDYCLRNKPKRLFDSPTCGNGFVEPGEQCDCGLNGSAACLACCHPRACVLRSNATCAVGECCDPQTCRPKSAGTVCRSADKECDLPEYCSGYSEFCPRDVYKMDTTPCSNNEAYCVRGSCRTHTDQCRLLWGSTGAMSDIRCYNTSNVKGDKKGNCGYQRGDQPEYYRCAREDVLCGLLQCKHLNERLEFGMESVSSLSAVFINNNGTILTCRTAMIDLGLSEVDPGMVPDGAKCGEDKMCLNQKCVPVAGVVEVISQKQNSVCPSNCSGHGVCNSEGNCHCEPGFAPPLCALPGPGGSIDSGPATDSSIQRNFMVAMYVIFLCIVPAILLIMFLMYYSRHNVLTWWKKPRKTVQSPKKNSLQRRLSRSASKFAANFQSNTQNNQQPINVHTLSNPDDMSSSLLRSDSDRSPSGNINPSVNFFGNFKGFSLTPIDKNQPQTDKDSKKVDNVTKSAKITPVRRSGSSSQNLSQNALKPVLRSAPPLPVVPTTTKSSPKSSPSVKRTNSSVQNRIKALIGSDKSEEIPVQSNSISRPVISSPILEASTCTAKELISPLQGSKTLGPIRAAPTVPSFSPDLPKRPLSMHSGGNVPQKPLPEEPKKVKEGISLNRIASFLKNDKTKEKERKPVERSHSLPKNANNQLKIAKVDKAALRNLQISNPILQKDIELSVNTVPVVSDSEDVDDQKAFVNRAQSMRAPAVQKPAIQSFGSMRQSPGVARPLSCVGRPTAPPPPLPNQSKINDEKNPIYQNPKIQTEIKSTDYVDCIEEKAAPLAHIDEESGDNIYAIIEESPEKHYKPLPGSLPPKTITAPVEEYNVPKPITSNSGSTESMGLLGEIVNEIQNRNFESIYSASTLSRKKEKENKKNADNSRDSTYMNTDYKRPESVYNNSGAKSSAASTTSSGYLHPSAVNIPTYMQKQNDAKVEIEKPPSPTLKVNSKIPTFSRQVTPPGLRSTSTFKAVPQSPKSVTKNINTLKTIPNSPDLVSSCAVADTKNVKAPDVINNNKSIEPPKLATKPTTVAKPNDNRPPLRPAPSVEKKQIIKTTPVLKSVNSSSNINNKVDKNPPLNRTNSKTDSNVKAIADSLNKNRPKIVPKPSTILQKTDSNVKTNATRLSAKPSNVASLQQKFENRKSLGKEITAKK</sequence>
<dbReference type="Pfam" id="PF01421">
    <property type="entry name" value="Reprolysin"/>
    <property type="match status" value="1"/>
</dbReference>
<dbReference type="SUPFAM" id="SSF57552">
    <property type="entry name" value="Blood coagulation inhibitor (disintegrin)"/>
    <property type="match status" value="1"/>
</dbReference>
<evidence type="ECO:0000256" key="9">
    <source>
        <dbReference type="PROSITE-ProRule" id="PRU00276"/>
    </source>
</evidence>
<dbReference type="SUPFAM" id="SSF55486">
    <property type="entry name" value="Metalloproteases ('zincins'), catalytic domain"/>
    <property type="match status" value="1"/>
</dbReference>
<dbReference type="Gene3D" id="2.10.25.10">
    <property type="entry name" value="Laminin"/>
    <property type="match status" value="1"/>
</dbReference>
<feature type="disulfide bond" evidence="8">
    <location>
        <begin position="696"/>
        <end position="706"/>
    </location>
</feature>
<dbReference type="InterPro" id="IPR036436">
    <property type="entry name" value="Disintegrin_dom_sf"/>
</dbReference>
<dbReference type="PANTHER" id="PTHR11905:SF159">
    <property type="entry name" value="ADAM METALLOPROTEASE"/>
    <property type="match status" value="1"/>
</dbReference>
<feature type="domain" description="Disintegrin" evidence="14">
    <location>
        <begin position="447"/>
        <end position="536"/>
    </location>
</feature>
<dbReference type="InterPro" id="IPR001590">
    <property type="entry name" value="Peptidase_M12B"/>
</dbReference>
<feature type="region of interest" description="Disordered" evidence="10">
    <location>
        <begin position="1050"/>
        <end position="1070"/>
    </location>
</feature>
<feature type="domain" description="EGF-like" evidence="13">
    <location>
        <begin position="692"/>
        <end position="724"/>
    </location>
</feature>
<keyword evidence="8" id="KW-0245">EGF-like domain</keyword>
<evidence type="ECO:0000256" key="8">
    <source>
        <dbReference type="PROSITE-ProRule" id="PRU00076"/>
    </source>
</evidence>
<feature type="compositionally biased region" description="Low complexity" evidence="10">
    <location>
        <begin position="920"/>
        <end position="935"/>
    </location>
</feature>
<accession>A0A8B8INN4</accession>
<evidence type="ECO:0000256" key="5">
    <source>
        <dbReference type="ARBA" id="ARBA00023136"/>
    </source>
</evidence>
<feature type="compositionally biased region" description="Basic and acidic residues" evidence="10">
    <location>
        <begin position="1050"/>
        <end position="1065"/>
    </location>
</feature>
<proteinExistence type="predicted"/>
<dbReference type="InterPro" id="IPR013111">
    <property type="entry name" value="EGF_extracell"/>
</dbReference>
<keyword evidence="4 17" id="KW-0482">Metalloprotease</keyword>
<keyword evidence="4 17" id="KW-0378">Hydrolase</keyword>
<keyword evidence="12" id="KW-0732">Signal</keyword>
<feature type="binding site" evidence="9">
    <location>
        <position position="380"/>
    </location>
    <ligand>
        <name>Zn(2+)</name>
        <dbReference type="ChEBI" id="CHEBI:29105"/>
        <note>catalytic</note>
    </ligand>
</feature>
<feature type="compositionally biased region" description="Low complexity" evidence="10">
    <location>
        <begin position="1323"/>
        <end position="1336"/>
    </location>
</feature>
<dbReference type="GO" id="GO:0046872">
    <property type="term" value="F:metal ion binding"/>
    <property type="evidence" value="ECO:0007669"/>
    <property type="project" value="UniProtKB-KW"/>
</dbReference>
<feature type="region of interest" description="Disordered" evidence="10">
    <location>
        <begin position="865"/>
        <end position="942"/>
    </location>
</feature>
<dbReference type="InterPro" id="IPR000742">
    <property type="entry name" value="EGF"/>
</dbReference>
<dbReference type="PROSITE" id="PS01186">
    <property type="entry name" value="EGF_2"/>
    <property type="match status" value="1"/>
</dbReference>
<feature type="region of interest" description="Disordered" evidence="10">
    <location>
        <begin position="1521"/>
        <end position="1575"/>
    </location>
</feature>
<name>A0A8B8INN4_VANTA</name>
<dbReference type="Pfam" id="PF01562">
    <property type="entry name" value="Pep_M12B_propep"/>
    <property type="match status" value="1"/>
</dbReference>
<evidence type="ECO:0000256" key="2">
    <source>
        <dbReference type="ARBA" id="ARBA00022692"/>
    </source>
</evidence>
<feature type="chain" id="PRO_5046923137" evidence="12">
    <location>
        <begin position="39"/>
        <end position="1575"/>
    </location>
</feature>
<dbReference type="SMART" id="SM00608">
    <property type="entry name" value="ACR"/>
    <property type="match status" value="1"/>
</dbReference>
<dbReference type="OrthoDB" id="5951731at2759"/>
<feature type="disulfide bond" evidence="8">
    <location>
        <begin position="714"/>
        <end position="723"/>
    </location>
</feature>
<feature type="region of interest" description="Disordered" evidence="10">
    <location>
        <begin position="810"/>
        <end position="849"/>
    </location>
</feature>
<dbReference type="InterPro" id="IPR024079">
    <property type="entry name" value="MetalloPept_cat_dom_sf"/>
</dbReference>
<dbReference type="SMART" id="SM00050">
    <property type="entry name" value="DISIN"/>
    <property type="match status" value="1"/>
</dbReference>
<evidence type="ECO:0000256" key="7">
    <source>
        <dbReference type="PROSITE-ProRule" id="PRU00068"/>
    </source>
</evidence>
<comment type="subcellular location">
    <subcellularLocation>
        <location evidence="1">Membrane</location>
        <topology evidence="1">Single-pass membrane protein</topology>
    </subcellularLocation>
</comment>
<feature type="compositionally biased region" description="Basic and acidic residues" evidence="10">
    <location>
        <begin position="1561"/>
        <end position="1575"/>
    </location>
</feature>
<dbReference type="GO" id="GO:0004222">
    <property type="term" value="F:metalloendopeptidase activity"/>
    <property type="evidence" value="ECO:0007669"/>
    <property type="project" value="InterPro"/>
</dbReference>
<comment type="caution">
    <text evidence="8">Lacks conserved residue(s) required for the propagation of feature annotation.</text>
</comment>
<dbReference type="GO" id="GO:0006509">
    <property type="term" value="P:membrane protein ectodomain proteolysis"/>
    <property type="evidence" value="ECO:0007669"/>
    <property type="project" value="TreeGrafter"/>
</dbReference>
<feature type="compositionally biased region" description="Polar residues" evidence="10">
    <location>
        <begin position="895"/>
        <end position="906"/>
    </location>
</feature>
<dbReference type="Proteomes" id="UP001652626">
    <property type="component" value="Chromosome 24"/>
</dbReference>
<dbReference type="PROSITE" id="PS50215">
    <property type="entry name" value="ADAM_MEPRO"/>
    <property type="match status" value="1"/>
</dbReference>
<evidence type="ECO:0000256" key="3">
    <source>
        <dbReference type="ARBA" id="ARBA00022989"/>
    </source>
</evidence>
<feature type="domain" description="Peptidase M12B" evidence="15">
    <location>
        <begin position="244"/>
        <end position="441"/>
    </location>
</feature>
<feature type="region of interest" description="Disordered" evidence="10">
    <location>
        <begin position="1288"/>
        <end position="1336"/>
    </location>
</feature>
<evidence type="ECO:0000256" key="6">
    <source>
        <dbReference type="ARBA" id="ARBA00023157"/>
    </source>
</evidence>